<evidence type="ECO:0000313" key="2">
    <source>
        <dbReference type="EMBL" id="TPX46671.1"/>
    </source>
</evidence>
<dbReference type="Proteomes" id="UP000317494">
    <property type="component" value="Unassembled WGS sequence"/>
</dbReference>
<feature type="chain" id="PRO_5021444973" description="Secreted protein" evidence="1">
    <location>
        <begin position="21"/>
        <end position="185"/>
    </location>
</feature>
<dbReference type="EMBL" id="QEAN01000130">
    <property type="protein sequence ID" value="TPX46671.1"/>
    <property type="molecule type" value="Genomic_DNA"/>
</dbReference>
<sequence length="185" mass="20077">MAVQACFVLCINVIMRSCHCCNRNTAWGNICLVSNRTSGVSVAGVARRLLMSVFIHVLIKVANFHLVDVLATGCRLLRGCFAPVLLFALGRSMIAQVGTLSAYQLLSCALIRVSSSCMDVVVLLSDCSVKSFFAVVPTKASEPFRFSNRDRPIEVLSAGSSDIARLTSVVTESDNSRFRTSMFSL</sequence>
<keyword evidence="1" id="KW-0732">Signal</keyword>
<feature type="signal peptide" evidence="1">
    <location>
        <begin position="1"/>
        <end position="20"/>
    </location>
</feature>
<keyword evidence="3" id="KW-1185">Reference proteome</keyword>
<evidence type="ECO:0000313" key="3">
    <source>
        <dbReference type="Proteomes" id="UP000317494"/>
    </source>
</evidence>
<dbReference type="AlphaFoldDB" id="A0A507D5P4"/>
<proteinExistence type="predicted"/>
<evidence type="ECO:0000256" key="1">
    <source>
        <dbReference type="SAM" id="SignalP"/>
    </source>
</evidence>
<evidence type="ECO:0008006" key="4">
    <source>
        <dbReference type="Google" id="ProtNLM"/>
    </source>
</evidence>
<protein>
    <recommendedName>
        <fullName evidence="4">Secreted protein</fullName>
    </recommendedName>
</protein>
<organism evidence="2 3">
    <name type="scientific">Synchytrium endobioticum</name>
    <dbReference type="NCBI Taxonomy" id="286115"/>
    <lineage>
        <taxon>Eukaryota</taxon>
        <taxon>Fungi</taxon>
        <taxon>Fungi incertae sedis</taxon>
        <taxon>Chytridiomycota</taxon>
        <taxon>Chytridiomycota incertae sedis</taxon>
        <taxon>Chytridiomycetes</taxon>
        <taxon>Synchytriales</taxon>
        <taxon>Synchytriaceae</taxon>
        <taxon>Synchytrium</taxon>
    </lineage>
</organism>
<accession>A0A507D5P4</accession>
<name>A0A507D5P4_9FUNG</name>
<gene>
    <name evidence="2" type="ORF">SeMB42_g03613</name>
</gene>
<dbReference type="VEuPathDB" id="FungiDB:SeMB42_g03613"/>
<comment type="caution">
    <text evidence="2">The sequence shown here is derived from an EMBL/GenBank/DDBJ whole genome shotgun (WGS) entry which is preliminary data.</text>
</comment>
<reference evidence="2 3" key="1">
    <citation type="journal article" date="2019" name="Sci. Rep.">
        <title>Comparative genomics of chytrid fungi reveal insights into the obligate biotrophic and pathogenic lifestyle of Synchytrium endobioticum.</title>
        <authorList>
            <person name="van de Vossenberg B.T.L.H."/>
            <person name="Warris S."/>
            <person name="Nguyen H.D.T."/>
            <person name="van Gent-Pelzer M.P.E."/>
            <person name="Joly D.L."/>
            <person name="van de Geest H.C."/>
            <person name="Bonants P.J.M."/>
            <person name="Smith D.S."/>
            <person name="Levesque C.A."/>
            <person name="van der Lee T.A.J."/>
        </authorList>
    </citation>
    <scope>NUCLEOTIDE SEQUENCE [LARGE SCALE GENOMIC DNA]</scope>
    <source>
        <strain evidence="2 3">MB42</strain>
    </source>
</reference>